<evidence type="ECO:0000313" key="2">
    <source>
        <dbReference type="Proteomes" id="UP000663827"/>
    </source>
</evidence>
<protein>
    <submittedName>
        <fullName evidence="1">Uncharacterized protein</fullName>
    </submittedName>
</protein>
<dbReference type="EMBL" id="CAJNJQ010000526">
    <property type="protein sequence ID" value="CAE7084170.1"/>
    <property type="molecule type" value="Genomic_DNA"/>
</dbReference>
<name>A0A8H3DSK6_9AGAM</name>
<gene>
    <name evidence="1" type="ORF">RDB_LOCUS26120</name>
</gene>
<dbReference type="Proteomes" id="UP000663827">
    <property type="component" value="Unassembled WGS sequence"/>
</dbReference>
<evidence type="ECO:0000313" key="1">
    <source>
        <dbReference type="EMBL" id="CAE7084170.1"/>
    </source>
</evidence>
<sequence>MRKIPGEILEVNDEQDMCNNLATNLRELLDQWWNENGTDVLLECCRQATARSIWDIEETSCRTHIYNPPIISLSCRLSTADPTIVYGDPPRLVRLDPSEYDLAGPKLLAGMRVTTGKCDVHLIAFRLSPYDISWQAGTIVRHPLSIGPAIILSCLDSFKQNMLIEINRRKIQGEYQDVEVQTVWDLENIPRYGHGKNSMFWWRKEKQPQEQEIMTTSTILEMRDYIGDLISAHGIRVEEYKWATKVTAAEVNRDIGRVMEEIWKGLVDQHL</sequence>
<organism evidence="1 2">
    <name type="scientific">Rhizoctonia solani</name>
    <dbReference type="NCBI Taxonomy" id="456999"/>
    <lineage>
        <taxon>Eukaryota</taxon>
        <taxon>Fungi</taxon>
        <taxon>Dikarya</taxon>
        <taxon>Basidiomycota</taxon>
        <taxon>Agaricomycotina</taxon>
        <taxon>Agaricomycetes</taxon>
        <taxon>Cantharellales</taxon>
        <taxon>Ceratobasidiaceae</taxon>
        <taxon>Rhizoctonia</taxon>
    </lineage>
</organism>
<comment type="caution">
    <text evidence="1">The sequence shown here is derived from an EMBL/GenBank/DDBJ whole genome shotgun (WGS) entry which is preliminary data.</text>
</comment>
<accession>A0A8H3DSK6</accession>
<dbReference type="AlphaFoldDB" id="A0A8H3DSK6"/>
<reference evidence="1" key="1">
    <citation type="submission" date="2021-01" db="EMBL/GenBank/DDBJ databases">
        <authorList>
            <person name="Kaushik A."/>
        </authorList>
    </citation>
    <scope>NUCLEOTIDE SEQUENCE</scope>
    <source>
        <strain evidence="1">AG5</strain>
    </source>
</reference>
<proteinExistence type="predicted"/>